<evidence type="ECO:0000259" key="9">
    <source>
        <dbReference type="Pfam" id="PF07885"/>
    </source>
</evidence>
<keyword evidence="11" id="KW-1185">Reference proteome</keyword>
<dbReference type="InterPro" id="IPR027359">
    <property type="entry name" value="Volt_channel_dom_sf"/>
</dbReference>
<evidence type="ECO:0000256" key="6">
    <source>
        <dbReference type="ARBA" id="ARBA00023136"/>
    </source>
</evidence>
<feature type="domain" description="Potassium channel" evidence="9">
    <location>
        <begin position="122"/>
        <end position="187"/>
    </location>
</feature>
<protein>
    <submittedName>
        <fullName evidence="10">Two pore domain potassium channel family protein</fullName>
    </submittedName>
</protein>
<dbReference type="InterPro" id="IPR013099">
    <property type="entry name" value="K_chnl_dom"/>
</dbReference>
<dbReference type="EMBL" id="RJSF01000041">
    <property type="protein sequence ID" value="RNM13281.1"/>
    <property type="molecule type" value="Genomic_DNA"/>
</dbReference>
<feature type="transmembrane region" description="Helical" evidence="8">
    <location>
        <begin position="100"/>
        <end position="119"/>
    </location>
</feature>
<keyword evidence="7 10" id="KW-0407">Ion channel</keyword>
<evidence type="ECO:0000256" key="8">
    <source>
        <dbReference type="SAM" id="Phobius"/>
    </source>
</evidence>
<comment type="subcellular location">
    <subcellularLocation>
        <location evidence="1">Membrane</location>
        <topology evidence="1">Multi-pass membrane protein</topology>
    </subcellularLocation>
</comment>
<keyword evidence="6 8" id="KW-0472">Membrane</keyword>
<evidence type="ECO:0000256" key="4">
    <source>
        <dbReference type="ARBA" id="ARBA00022989"/>
    </source>
</evidence>
<dbReference type="InterPro" id="IPR028325">
    <property type="entry name" value="VG_K_chnl"/>
</dbReference>
<dbReference type="PANTHER" id="PTHR11537">
    <property type="entry name" value="VOLTAGE-GATED POTASSIUM CHANNEL"/>
    <property type="match status" value="1"/>
</dbReference>
<evidence type="ECO:0000256" key="3">
    <source>
        <dbReference type="ARBA" id="ARBA00022692"/>
    </source>
</evidence>
<dbReference type="SUPFAM" id="SSF81324">
    <property type="entry name" value="Voltage-gated potassium channels"/>
    <property type="match status" value="1"/>
</dbReference>
<gene>
    <name evidence="10" type="ORF">EFL26_15810</name>
</gene>
<feature type="transmembrane region" description="Helical" evidence="8">
    <location>
        <begin position="29"/>
        <end position="50"/>
    </location>
</feature>
<evidence type="ECO:0000256" key="1">
    <source>
        <dbReference type="ARBA" id="ARBA00004141"/>
    </source>
</evidence>
<dbReference type="OrthoDB" id="9799090at2"/>
<comment type="caution">
    <text evidence="10">The sequence shown here is derived from an EMBL/GenBank/DDBJ whole genome shotgun (WGS) entry which is preliminary data.</text>
</comment>
<keyword evidence="2" id="KW-0813">Transport</keyword>
<dbReference type="Gene3D" id="1.20.120.350">
    <property type="entry name" value="Voltage-gated potassium channels. Chain C"/>
    <property type="match status" value="1"/>
</dbReference>
<keyword evidence="4 8" id="KW-1133">Transmembrane helix</keyword>
<dbReference type="GO" id="GO:0005249">
    <property type="term" value="F:voltage-gated potassium channel activity"/>
    <property type="evidence" value="ECO:0007669"/>
    <property type="project" value="InterPro"/>
</dbReference>
<dbReference type="Gene3D" id="1.20.5.110">
    <property type="match status" value="1"/>
</dbReference>
<accession>A0A3N0GLJ4</accession>
<dbReference type="GO" id="GO:0001508">
    <property type="term" value="P:action potential"/>
    <property type="evidence" value="ECO:0007669"/>
    <property type="project" value="TreeGrafter"/>
</dbReference>
<evidence type="ECO:0000256" key="2">
    <source>
        <dbReference type="ARBA" id="ARBA00022448"/>
    </source>
</evidence>
<dbReference type="Gene3D" id="1.10.287.70">
    <property type="match status" value="1"/>
</dbReference>
<dbReference type="GO" id="GO:0008076">
    <property type="term" value="C:voltage-gated potassium channel complex"/>
    <property type="evidence" value="ECO:0007669"/>
    <property type="project" value="InterPro"/>
</dbReference>
<dbReference type="RefSeq" id="WP_123223883.1">
    <property type="nucleotide sequence ID" value="NZ_RJSF01000041.1"/>
</dbReference>
<dbReference type="PANTHER" id="PTHR11537:SF254">
    <property type="entry name" value="POTASSIUM VOLTAGE-GATED CHANNEL PROTEIN SHAB"/>
    <property type="match status" value="1"/>
</dbReference>
<keyword evidence="3 8" id="KW-0812">Transmembrane</keyword>
<dbReference type="Proteomes" id="UP000279994">
    <property type="component" value="Unassembled WGS sequence"/>
</dbReference>
<dbReference type="AlphaFoldDB" id="A0A3N0GLJ4"/>
<evidence type="ECO:0000256" key="7">
    <source>
        <dbReference type="ARBA" id="ARBA00023303"/>
    </source>
</evidence>
<evidence type="ECO:0000313" key="10">
    <source>
        <dbReference type="EMBL" id="RNM13281.1"/>
    </source>
</evidence>
<keyword evidence="5" id="KW-0406">Ion transport</keyword>
<reference evidence="10 11" key="1">
    <citation type="submission" date="2018-11" db="EMBL/GenBank/DDBJ databases">
        <authorList>
            <person name="Li F."/>
        </authorList>
    </citation>
    <scope>NUCLEOTIDE SEQUENCE [LARGE SCALE GENOMIC DNA]</scope>
    <source>
        <strain evidence="10 11">Gsoil 818</strain>
    </source>
</reference>
<feature type="transmembrane region" description="Helical" evidence="8">
    <location>
        <begin position="162"/>
        <end position="187"/>
    </location>
</feature>
<evidence type="ECO:0000313" key="11">
    <source>
        <dbReference type="Proteomes" id="UP000279994"/>
    </source>
</evidence>
<proteinExistence type="predicted"/>
<organism evidence="10 11">
    <name type="scientific">Nocardioides pocheonensis</name>
    <dbReference type="NCBI Taxonomy" id="661485"/>
    <lineage>
        <taxon>Bacteria</taxon>
        <taxon>Bacillati</taxon>
        <taxon>Actinomycetota</taxon>
        <taxon>Actinomycetes</taxon>
        <taxon>Propionibacteriales</taxon>
        <taxon>Nocardioidaceae</taxon>
        <taxon>Nocardioides</taxon>
    </lineage>
</organism>
<sequence length="210" mass="22455">MILLALAFLVAYAWPVVDRSLDAQVRSFLNAFSWTVYAAFAIDFVVRLVLADRRSDYAKAHWYDVGLIALPVLRPLRLLRLLAFARILNRSAANSLVGRVSAYVIGAALMAWGLGALAVLDAEQDAKGANITSLGDAMWWAATTVTTVGYGDRYPVTTTGRFVAVGLMVVGIALLGAVTATVAAWLVGQVQQERAADLGTASGDSPDEPR</sequence>
<dbReference type="Pfam" id="PF07885">
    <property type="entry name" value="Ion_trans_2"/>
    <property type="match status" value="1"/>
</dbReference>
<name>A0A3N0GLJ4_9ACTN</name>
<evidence type="ECO:0000256" key="5">
    <source>
        <dbReference type="ARBA" id="ARBA00023065"/>
    </source>
</evidence>